<reference evidence="4" key="1">
    <citation type="submission" date="2025-08" db="UniProtKB">
        <authorList>
            <consortium name="Ensembl"/>
        </authorList>
    </citation>
    <scope>IDENTIFICATION</scope>
</reference>
<dbReference type="PROSITE" id="PS50158">
    <property type="entry name" value="ZF_CCHC"/>
    <property type="match status" value="1"/>
</dbReference>
<keyword evidence="1" id="KW-0479">Metal-binding</keyword>
<sequence>MQATRSLDLNTAQTTMEHADQPATRDEEIDVLRRCMVRMAEQLARGPAFAAPTKRLTKMGPDDDVEAYLGVFERTADREQWPADEWGHILAPLLSGEAQRAYRDLHPQQAGHYPTLKQAILAHYGHSLPAQAQRYHDWSYEPLGSVRSQVSQLVRLAERWLVEGDGPPLLDRLVINRCIRSLPPGAKRWASGNQPRTVNDLVELLENHQVTQRLCGGTAPPPGGGEPRTERRGRMTETPRSQTPVIRGPAYPVQNIVARRGPAPPTPREEWRCYTCGQKGHLACHCPGAGDVSMPTASPSDQRGGACLRTTCWSHERTVSPSLPVRVGRRDTHALLDSGSVVLDFSLFLNCSDRLCVVYFQS</sequence>
<dbReference type="AlphaFoldDB" id="A0A8C5FH16"/>
<feature type="compositionally biased region" description="Basic and acidic residues" evidence="2">
    <location>
        <begin position="227"/>
        <end position="237"/>
    </location>
</feature>
<evidence type="ECO:0000256" key="2">
    <source>
        <dbReference type="SAM" id="MobiDB-lite"/>
    </source>
</evidence>
<dbReference type="PANTHER" id="PTHR46888:SF15">
    <property type="entry name" value="ZINC FINGER AND SCAN DOMAIN-CONTAINING PROTEIN 12-LIKE"/>
    <property type="match status" value="1"/>
</dbReference>
<evidence type="ECO:0000313" key="5">
    <source>
        <dbReference type="Proteomes" id="UP000694546"/>
    </source>
</evidence>
<dbReference type="Gene3D" id="1.10.4020.10">
    <property type="entry name" value="DNA breaking-rejoining enzymes"/>
    <property type="match status" value="1"/>
</dbReference>
<dbReference type="InterPro" id="IPR038269">
    <property type="entry name" value="SCAN_sf"/>
</dbReference>
<feature type="compositionally biased region" description="Basic and acidic residues" evidence="2">
    <location>
        <begin position="17"/>
        <end position="26"/>
    </location>
</feature>
<dbReference type="Ensembl" id="ENSGMOT00000061540.1">
    <property type="protein sequence ID" value="ENSGMOP00000036019.1"/>
    <property type="gene ID" value="ENSGMOG00000030030.1"/>
</dbReference>
<dbReference type="SUPFAM" id="SSF57756">
    <property type="entry name" value="Retrovirus zinc finger-like domains"/>
    <property type="match status" value="1"/>
</dbReference>
<keyword evidence="1" id="KW-0863">Zinc-finger</keyword>
<feature type="compositionally biased region" description="Polar residues" evidence="2">
    <location>
        <begin position="1"/>
        <end position="16"/>
    </location>
</feature>
<name>A0A8C5FH16_GADMO</name>
<reference evidence="4" key="2">
    <citation type="submission" date="2025-09" db="UniProtKB">
        <authorList>
            <consortium name="Ensembl"/>
        </authorList>
    </citation>
    <scope>IDENTIFICATION</scope>
</reference>
<protein>
    <recommendedName>
        <fullName evidence="3">CCHC-type domain-containing protein</fullName>
    </recommendedName>
</protein>
<dbReference type="SUPFAM" id="SSF47353">
    <property type="entry name" value="Retrovirus capsid dimerization domain-like"/>
    <property type="match status" value="1"/>
</dbReference>
<feature type="region of interest" description="Disordered" evidence="2">
    <location>
        <begin position="1"/>
        <end position="26"/>
    </location>
</feature>
<organism evidence="4 5">
    <name type="scientific">Gadus morhua</name>
    <name type="common">Atlantic cod</name>
    <dbReference type="NCBI Taxonomy" id="8049"/>
    <lineage>
        <taxon>Eukaryota</taxon>
        <taxon>Metazoa</taxon>
        <taxon>Chordata</taxon>
        <taxon>Craniata</taxon>
        <taxon>Vertebrata</taxon>
        <taxon>Euteleostomi</taxon>
        <taxon>Actinopterygii</taxon>
        <taxon>Neopterygii</taxon>
        <taxon>Teleostei</taxon>
        <taxon>Neoteleostei</taxon>
        <taxon>Acanthomorphata</taxon>
        <taxon>Zeiogadaria</taxon>
        <taxon>Gadariae</taxon>
        <taxon>Gadiformes</taxon>
        <taxon>Gadoidei</taxon>
        <taxon>Gadidae</taxon>
        <taxon>Gadus</taxon>
    </lineage>
</organism>
<keyword evidence="1" id="KW-0862">Zinc</keyword>
<dbReference type="GO" id="GO:0008270">
    <property type="term" value="F:zinc ion binding"/>
    <property type="evidence" value="ECO:0007669"/>
    <property type="project" value="UniProtKB-KW"/>
</dbReference>
<dbReference type="OMA" id="DEWGHIL"/>
<dbReference type="InterPro" id="IPR036875">
    <property type="entry name" value="Znf_CCHC_sf"/>
</dbReference>
<evidence type="ECO:0000313" key="4">
    <source>
        <dbReference type="Ensembl" id="ENSGMOP00000036019.1"/>
    </source>
</evidence>
<evidence type="ECO:0000256" key="1">
    <source>
        <dbReference type="PROSITE-ProRule" id="PRU00047"/>
    </source>
</evidence>
<keyword evidence="5" id="KW-1185">Reference proteome</keyword>
<dbReference type="GeneTree" id="ENSGT00990000206724"/>
<dbReference type="Proteomes" id="UP000694546">
    <property type="component" value="Chromosome 7"/>
</dbReference>
<accession>A0A8C5FH16</accession>
<dbReference type="GO" id="GO:0003676">
    <property type="term" value="F:nucleic acid binding"/>
    <property type="evidence" value="ECO:0007669"/>
    <property type="project" value="InterPro"/>
</dbReference>
<dbReference type="InterPro" id="IPR001878">
    <property type="entry name" value="Znf_CCHC"/>
</dbReference>
<dbReference type="PANTHER" id="PTHR46888">
    <property type="entry name" value="ZINC KNUCKLE DOMAINCONTAINING PROTEIN-RELATED"/>
    <property type="match status" value="1"/>
</dbReference>
<evidence type="ECO:0000259" key="3">
    <source>
        <dbReference type="PROSITE" id="PS50158"/>
    </source>
</evidence>
<proteinExistence type="predicted"/>
<feature type="domain" description="CCHC-type" evidence="3">
    <location>
        <begin position="272"/>
        <end position="287"/>
    </location>
</feature>
<feature type="region of interest" description="Disordered" evidence="2">
    <location>
        <begin position="213"/>
        <end position="247"/>
    </location>
</feature>